<dbReference type="HOGENOM" id="CLU_2987932_0_0_9"/>
<dbReference type="EMBL" id="AQOB01000004">
    <property type="protein sequence ID" value="EOQ38288.1"/>
    <property type="molecule type" value="Genomic_DNA"/>
</dbReference>
<comment type="caution">
    <text evidence="1">The sequence shown here is derived from an EMBL/GenBank/DDBJ whole genome shotgun (WGS) entry which is preliminary data.</text>
</comment>
<organism evidence="1 2">
    <name type="scientific">Butyricicoccus pullicaecorum 1.2</name>
    <dbReference type="NCBI Taxonomy" id="1203606"/>
    <lineage>
        <taxon>Bacteria</taxon>
        <taxon>Bacillati</taxon>
        <taxon>Bacillota</taxon>
        <taxon>Clostridia</taxon>
        <taxon>Eubacteriales</taxon>
        <taxon>Butyricicoccaceae</taxon>
        <taxon>Butyricicoccus</taxon>
    </lineage>
</organism>
<reference evidence="1 2" key="1">
    <citation type="submission" date="2013-01" db="EMBL/GenBank/DDBJ databases">
        <title>The Genome Sequence of Butyricicoccus pullicaecorum 1.2.</title>
        <authorList>
            <consortium name="The Broad Institute Genome Sequencing Platform"/>
            <person name="Earl A."/>
            <person name="Ward D."/>
            <person name="Feldgarden M."/>
            <person name="Gevers D."/>
            <person name="Van Immerseel F."/>
            <person name="Eeckhaut V."/>
            <person name="Walker B."/>
            <person name="Young S.K."/>
            <person name="Zeng Q."/>
            <person name="Gargeya S."/>
            <person name="Fitzgerald M."/>
            <person name="Haas B."/>
            <person name="Abouelleil A."/>
            <person name="Alvarado L."/>
            <person name="Arachchi H.M."/>
            <person name="Berlin A.M."/>
            <person name="Chapman S.B."/>
            <person name="Dewar J."/>
            <person name="Goldberg J."/>
            <person name="Griggs A."/>
            <person name="Gujja S."/>
            <person name="Hansen M."/>
            <person name="Howarth C."/>
            <person name="Imamovic A."/>
            <person name="Larimer J."/>
            <person name="McCowan C."/>
            <person name="Murphy C."/>
            <person name="Neiman D."/>
            <person name="Pearson M."/>
            <person name="Priest M."/>
            <person name="Roberts A."/>
            <person name="Saif S."/>
            <person name="Shea T."/>
            <person name="Sisk P."/>
            <person name="Sykes S."/>
            <person name="Wortman J."/>
            <person name="Nusbaum C."/>
            <person name="Birren B."/>
        </authorList>
    </citation>
    <scope>NUCLEOTIDE SEQUENCE [LARGE SCALE GENOMIC DNA]</scope>
    <source>
        <strain evidence="1 2">1.2</strain>
    </source>
</reference>
<proteinExistence type="predicted"/>
<name>R8W0B2_9FIRM</name>
<sequence length="57" mass="6323">MLLNNKSTSSITSAMDTNLIFQRLQALPTDQRTLAVGFILGLSAQQAQENDRKDTKQ</sequence>
<evidence type="ECO:0000313" key="1">
    <source>
        <dbReference type="EMBL" id="EOQ38288.1"/>
    </source>
</evidence>
<protein>
    <submittedName>
        <fullName evidence="1">Uncharacterized protein</fullName>
    </submittedName>
</protein>
<dbReference type="PATRIC" id="fig|1203606.4.peg.1282"/>
<evidence type="ECO:0000313" key="2">
    <source>
        <dbReference type="Proteomes" id="UP000013981"/>
    </source>
</evidence>
<keyword evidence="2" id="KW-1185">Reference proteome</keyword>
<gene>
    <name evidence="1" type="ORF">HMPREF1526_01318</name>
</gene>
<dbReference type="AlphaFoldDB" id="R8W0B2"/>
<accession>R8W0B2</accession>
<dbReference type="Proteomes" id="UP000013981">
    <property type="component" value="Unassembled WGS sequence"/>
</dbReference>
<dbReference type="RefSeq" id="WP_016147487.1">
    <property type="nucleotide sequence ID" value="NZ_KB976103.1"/>
</dbReference>